<reference evidence="2 3" key="1">
    <citation type="submission" date="2015-01" db="EMBL/GenBank/DDBJ databases">
        <title>Evolution of Trichinella species and genotypes.</title>
        <authorList>
            <person name="Korhonen P.K."/>
            <person name="Edoardo P."/>
            <person name="Giuseppe L.R."/>
            <person name="Gasser R.B."/>
        </authorList>
    </citation>
    <scope>NUCLEOTIDE SEQUENCE [LARGE SCALE GENOMIC DNA]</scope>
    <source>
        <strain evidence="2">ISS176</strain>
    </source>
</reference>
<dbReference type="EMBL" id="JYDV01000001">
    <property type="protein sequence ID" value="KRZ46224.1"/>
    <property type="molecule type" value="Genomic_DNA"/>
</dbReference>
<proteinExistence type="predicted"/>
<evidence type="ECO:0000313" key="2">
    <source>
        <dbReference type="EMBL" id="KRZ46224.1"/>
    </source>
</evidence>
<protein>
    <submittedName>
        <fullName evidence="2">Uncharacterized protein</fullName>
    </submittedName>
</protein>
<evidence type="ECO:0000313" key="3">
    <source>
        <dbReference type="Proteomes" id="UP000054826"/>
    </source>
</evidence>
<organism evidence="2 3">
    <name type="scientific">Trichinella pseudospiralis</name>
    <name type="common">Parasitic roundworm</name>
    <dbReference type="NCBI Taxonomy" id="6337"/>
    <lineage>
        <taxon>Eukaryota</taxon>
        <taxon>Metazoa</taxon>
        <taxon>Ecdysozoa</taxon>
        <taxon>Nematoda</taxon>
        <taxon>Enoplea</taxon>
        <taxon>Dorylaimia</taxon>
        <taxon>Trichinellida</taxon>
        <taxon>Trichinellidae</taxon>
        <taxon>Trichinella</taxon>
    </lineage>
</organism>
<feature type="signal peptide" evidence="1">
    <location>
        <begin position="1"/>
        <end position="18"/>
    </location>
</feature>
<evidence type="ECO:0000256" key="1">
    <source>
        <dbReference type="SAM" id="SignalP"/>
    </source>
</evidence>
<comment type="caution">
    <text evidence="2">The sequence shown here is derived from an EMBL/GenBank/DDBJ whole genome shotgun (WGS) entry which is preliminary data.</text>
</comment>
<dbReference type="Proteomes" id="UP000054826">
    <property type="component" value="Unassembled WGS sequence"/>
</dbReference>
<accession>A0A0V1KG73</accession>
<keyword evidence="1" id="KW-0732">Signal</keyword>
<name>A0A0V1KG73_TRIPS</name>
<feature type="chain" id="PRO_5006881025" evidence="1">
    <location>
        <begin position="19"/>
        <end position="151"/>
    </location>
</feature>
<sequence>MNIIWCFTLFAISFSVQNSTFPLQNRFGLFIQDWVNYRYNGTYYFIFTKCLSTVQHSNGLISSEVELQVSNCTKEKLFLFTDYIFTHLLVRRSNGCHELFLNHPSYTLLCTVLHYGFGIPIEALNKPELQCHNADSTVVFEIEEQTRIRPL</sequence>
<gene>
    <name evidence="2" type="ORF">T4C_2433</name>
</gene>
<dbReference type="AlphaFoldDB" id="A0A0V1KG73"/>